<dbReference type="Gene3D" id="3.40.630.40">
    <property type="entry name" value="Zn-dependent exopeptidases"/>
    <property type="match status" value="1"/>
</dbReference>
<keyword evidence="4" id="KW-1185">Reference proteome</keyword>
<proteinExistence type="predicted"/>
<dbReference type="PANTHER" id="PTHR30404">
    <property type="entry name" value="N-ACETYLMURAMOYL-L-ALANINE AMIDASE"/>
    <property type="match status" value="1"/>
</dbReference>
<dbReference type="InterPro" id="IPR050695">
    <property type="entry name" value="N-acetylmuramoyl_amidase_3"/>
</dbReference>
<dbReference type="Pfam" id="PF01520">
    <property type="entry name" value="Amidase_3"/>
    <property type="match status" value="1"/>
</dbReference>
<dbReference type="EMBL" id="JAVDZE010000001">
    <property type="protein sequence ID" value="MDV3103353.1"/>
    <property type="molecule type" value="Genomic_DNA"/>
</dbReference>
<reference evidence="3 4" key="1">
    <citation type="submission" date="2023-08" db="EMBL/GenBank/DDBJ databases">
        <title>Draft genome sequence of Thermococcus waiotapuensis WT1T, a thermophilic sulphur-dependent archaeon from order Thermococcales.</title>
        <authorList>
            <person name="Manners S.H."/>
            <person name="Carere C.R."/>
            <person name="Dhami M.K."/>
            <person name="Dobson R.C.J."/>
            <person name="Stott M.B."/>
        </authorList>
    </citation>
    <scope>NUCLEOTIDE SEQUENCE [LARGE SCALE GENOMIC DNA]</scope>
    <source>
        <strain evidence="3 4">WT1</strain>
    </source>
</reference>
<dbReference type="SUPFAM" id="SSF53187">
    <property type="entry name" value="Zn-dependent exopeptidases"/>
    <property type="match status" value="1"/>
</dbReference>
<evidence type="ECO:0000313" key="3">
    <source>
        <dbReference type="EMBL" id="MDV3103353.1"/>
    </source>
</evidence>
<organism evidence="3 4">
    <name type="scientific">Thermococcus waiotapuensis</name>
    <dbReference type="NCBI Taxonomy" id="90909"/>
    <lineage>
        <taxon>Archaea</taxon>
        <taxon>Methanobacteriati</taxon>
        <taxon>Methanobacteriota</taxon>
        <taxon>Thermococci</taxon>
        <taxon>Thermococcales</taxon>
        <taxon>Thermococcaceae</taxon>
        <taxon>Thermococcus</taxon>
    </lineage>
</organism>
<dbReference type="PANTHER" id="PTHR30404:SF0">
    <property type="entry name" value="N-ACETYLMURAMOYL-L-ALANINE AMIDASE AMIC"/>
    <property type="match status" value="1"/>
</dbReference>
<name>A0AAE4NV15_9EURY</name>
<protein>
    <submittedName>
        <fullName evidence="3">N-acetylmuramoyl-L-alanine amidase</fullName>
        <ecNumber evidence="3">3.5.1.28</ecNumber>
    </submittedName>
</protein>
<dbReference type="SMART" id="SM00646">
    <property type="entry name" value="Ami_3"/>
    <property type="match status" value="1"/>
</dbReference>
<sequence length="328" mass="35779">MVLMKPKALFVAVLLFSALLWLPATGAGPSSLSGYTICVDAGHGGSDPGAVGYVVEKTVNLEIALKVAKLLEMDGAKVVLARNGDYDVSLPQRVQIANSAGCNIFISIHANAGPSSASGFEVYHYYGSSRGNSLATYVDSEIAKLIPLWNRGVKEAGFYVIKYTNMPAILIETGFVTNSYDAGIIGDESYQWKYAYAILHGVQRYFGVPVHDPVSIPTVKNVRFADSGSYFRVVLDMSEKANYHVYYTSYSKGYRLVIQVDNAQLANLGWPVSNGQYYIRTGSTIAPVIYATQSGNNVLVIVELSSPYRPYKSFTLSNPDRIVVDIYP</sequence>
<evidence type="ECO:0000256" key="1">
    <source>
        <dbReference type="ARBA" id="ARBA00022801"/>
    </source>
</evidence>
<dbReference type="RefSeq" id="WP_315339960.1">
    <property type="nucleotide sequence ID" value="NZ_JAVDZE010000001.1"/>
</dbReference>
<evidence type="ECO:0000313" key="4">
    <source>
        <dbReference type="Proteomes" id="UP001245683"/>
    </source>
</evidence>
<dbReference type="GO" id="GO:0008745">
    <property type="term" value="F:N-acetylmuramoyl-L-alanine amidase activity"/>
    <property type="evidence" value="ECO:0007669"/>
    <property type="project" value="UniProtKB-EC"/>
</dbReference>
<dbReference type="AlphaFoldDB" id="A0AAE4NV15"/>
<evidence type="ECO:0000259" key="2">
    <source>
        <dbReference type="SMART" id="SM00646"/>
    </source>
</evidence>
<dbReference type="EC" id="3.5.1.28" evidence="3"/>
<keyword evidence="1 3" id="KW-0378">Hydrolase</keyword>
<comment type="caution">
    <text evidence="3">The sequence shown here is derived from an EMBL/GenBank/DDBJ whole genome shotgun (WGS) entry which is preliminary data.</text>
</comment>
<dbReference type="InterPro" id="IPR002508">
    <property type="entry name" value="MurNAc-LAA_cat"/>
</dbReference>
<dbReference type="Proteomes" id="UP001245683">
    <property type="component" value="Unassembled WGS sequence"/>
</dbReference>
<accession>A0AAE4NV15</accession>
<dbReference type="CDD" id="cd02696">
    <property type="entry name" value="MurNAc-LAA"/>
    <property type="match status" value="1"/>
</dbReference>
<dbReference type="GO" id="GO:0009253">
    <property type="term" value="P:peptidoglycan catabolic process"/>
    <property type="evidence" value="ECO:0007669"/>
    <property type="project" value="InterPro"/>
</dbReference>
<gene>
    <name evidence="3" type="ORF">RBI02_02160</name>
</gene>
<dbReference type="Gene3D" id="2.60.40.3500">
    <property type="match status" value="1"/>
</dbReference>
<feature type="domain" description="MurNAc-LAA" evidence="2">
    <location>
        <begin position="94"/>
        <end position="203"/>
    </location>
</feature>